<dbReference type="PANTHER" id="PTHR30386">
    <property type="entry name" value="MEMBRANE FUSION SUBUNIT OF EMRAB-TOLC MULTIDRUG EFFLUX PUMP"/>
    <property type="match status" value="1"/>
</dbReference>
<dbReference type="SUPFAM" id="SSF111369">
    <property type="entry name" value="HlyD-like secretion proteins"/>
    <property type="match status" value="1"/>
</dbReference>
<proteinExistence type="inferred from homology"/>
<sequence>MSNSWNERVMQDLSEDAAVEESSKANDDWSDVTKDLLNSLPQVWTRGILYFLFFFISIALPWAMLFQVDETGAARGKLEPKGKTVKLDTAVAGTVANVLIKEGETVKAGEPVLILDSELVQSELRQGKDKLEGQLNRHSQLKILKNQLIVALSTQEQQSQAQELEKQAQIEQAQQNFIALKNSYTVQNEEKLTQVNQAKQAIEETQTASKLMESSLTSAQREVERYRQLKELGAVPEINVVDKQDIAKERQRLYEKSQSDIKQAGLRLAEQQSNYERTIRQAKAEIEQAYLRLKEQQRSHKTLIHSGKLAVLKSEEQIKNLDTEMMGLNAEIAQSRNQLKSLQLQLQQRKITSPITGKVFQLPIQRPGSVVQPGTMVAEIAPEGSPLIIRATMATTESGSLKKGLPVKVKFDAYPFQDYGVIEGELLDISPTTIDVDTPNGKISAYNLEIILKQDCMPSNNQCIPLRPGDTATAEVIVRQRRIIDFLLDPFKQLDKGGFKL</sequence>
<feature type="domain" description="AprE-like beta-barrel" evidence="8">
    <location>
        <begin position="387"/>
        <end position="477"/>
    </location>
</feature>
<keyword evidence="4 7" id="KW-1133">Transmembrane helix</keyword>
<dbReference type="Pfam" id="PF26002">
    <property type="entry name" value="Beta-barrel_AprE"/>
    <property type="match status" value="1"/>
</dbReference>
<dbReference type="PRINTS" id="PR01490">
    <property type="entry name" value="RTXTOXIND"/>
</dbReference>
<dbReference type="GO" id="GO:0016020">
    <property type="term" value="C:membrane"/>
    <property type="evidence" value="ECO:0007669"/>
    <property type="project" value="UniProtKB-SubCell"/>
</dbReference>
<comment type="caution">
    <text evidence="9">The sequence shown here is derived from an EMBL/GenBank/DDBJ whole genome shotgun (WGS) entry which is preliminary data.</text>
</comment>
<feature type="coiled-coil region" evidence="6">
    <location>
        <begin position="268"/>
        <end position="352"/>
    </location>
</feature>
<evidence type="ECO:0000256" key="1">
    <source>
        <dbReference type="ARBA" id="ARBA00004167"/>
    </source>
</evidence>
<evidence type="ECO:0000256" key="2">
    <source>
        <dbReference type="ARBA" id="ARBA00009477"/>
    </source>
</evidence>
<keyword evidence="6" id="KW-0175">Coiled coil</keyword>
<evidence type="ECO:0000256" key="7">
    <source>
        <dbReference type="SAM" id="Phobius"/>
    </source>
</evidence>
<dbReference type="InterPro" id="IPR058982">
    <property type="entry name" value="Beta-barrel_AprE"/>
</dbReference>
<protein>
    <submittedName>
        <fullName evidence="9">HlyD family type I secretion periplasmic adaptor subunit</fullName>
    </submittedName>
</protein>
<dbReference type="Proteomes" id="UP000271624">
    <property type="component" value="Unassembled WGS sequence"/>
</dbReference>
<feature type="transmembrane region" description="Helical" evidence="7">
    <location>
        <begin position="48"/>
        <end position="68"/>
    </location>
</feature>
<reference evidence="9" key="1">
    <citation type="submission" date="2018-12" db="EMBL/GenBank/DDBJ databases">
        <authorList>
            <person name="Will S."/>
            <person name="Neumann-Schaal M."/>
            <person name="Henke P."/>
        </authorList>
    </citation>
    <scope>NUCLEOTIDE SEQUENCE</scope>
    <source>
        <strain evidence="9">PCC 7102</strain>
    </source>
</reference>
<dbReference type="AlphaFoldDB" id="A0A3S1C7X2"/>
<comment type="similarity">
    <text evidence="2">Belongs to the membrane fusion protein (MFP) (TC 8.A.1) family.</text>
</comment>
<feature type="coiled-coil region" evidence="6">
    <location>
        <begin position="154"/>
        <end position="208"/>
    </location>
</feature>
<evidence type="ECO:0000256" key="3">
    <source>
        <dbReference type="ARBA" id="ARBA00022692"/>
    </source>
</evidence>
<evidence type="ECO:0000259" key="8">
    <source>
        <dbReference type="Pfam" id="PF26002"/>
    </source>
</evidence>
<dbReference type="InterPro" id="IPR050739">
    <property type="entry name" value="MFP"/>
</dbReference>
<dbReference type="OrthoDB" id="9775513at2"/>
<dbReference type="PANTHER" id="PTHR30386:SF26">
    <property type="entry name" value="TRANSPORT PROTEIN COMB"/>
    <property type="match status" value="1"/>
</dbReference>
<dbReference type="Gene3D" id="1.10.287.470">
    <property type="entry name" value="Helix hairpin bin"/>
    <property type="match status" value="1"/>
</dbReference>
<evidence type="ECO:0000256" key="5">
    <source>
        <dbReference type="ARBA" id="ARBA00023136"/>
    </source>
</evidence>
<keyword evidence="3 7" id="KW-0812">Transmembrane</keyword>
<keyword evidence="10" id="KW-1185">Reference proteome</keyword>
<evidence type="ECO:0000313" key="10">
    <source>
        <dbReference type="Proteomes" id="UP000271624"/>
    </source>
</evidence>
<dbReference type="Gene3D" id="2.40.50.100">
    <property type="match status" value="2"/>
</dbReference>
<accession>A0A3S1C7X2</accession>
<name>A0A3S1C7X2_9CYAN</name>
<evidence type="ECO:0000256" key="6">
    <source>
        <dbReference type="SAM" id="Coils"/>
    </source>
</evidence>
<keyword evidence="5 7" id="KW-0472">Membrane</keyword>
<reference evidence="9" key="2">
    <citation type="journal article" date="2019" name="Genome Biol. Evol.">
        <title>Day and night: Metabolic profiles and evolutionary relationships of six axenic non-marine cyanobacteria.</title>
        <authorList>
            <person name="Will S.E."/>
            <person name="Henke P."/>
            <person name="Boedeker C."/>
            <person name="Huang S."/>
            <person name="Brinkmann H."/>
            <person name="Rohde M."/>
            <person name="Jarek M."/>
            <person name="Friedl T."/>
            <person name="Seufert S."/>
            <person name="Schumacher M."/>
            <person name="Overmann J."/>
            <person name="Neumann-Schaal M."/>
            <person name="Petersen J."/>
        </authorList>
    </citation>
    <scope>NUCLEOTIDE SEQUENCE [LARGE SCALE GENOMIC DNA]</scope>
    <source>
        <strain evidence="9">PCC 7102</strain>
    </source>
</reference>
<evidence type="ECO:0000313" key="9">
    <source>
        <dbReference type="EMBL" id="RUS98524.1"/>
    </source>
</evidence>
<dbReference type="EMBL" id="RSCL01000029">
    <property type="protein sequence ID" value="RUS98524.1"/>
    <property type="molecule type" value="Genomic_DNA"/>
</dbReference>
<organism evidence="9 10">
    <name type="scientific">Dulcicalothrix desertica PCC 7102</name>
    <dbReference type="NCBI Taxonomy" id="232991"/>
    <lineage>
        <taxon>Bacteria</taxon>
        <taxon>Bacillati</taxon>
        <taxon>Cyanobacteriota</taxon>
        <taxon>Cyanophyceae</taxon>
        <taxon>Nostocales</taxon>
        <taxon>Calotrichaceae</taxon>
        <taxon>Dulcicalothrix</taxon>
    </lineage>
</organism>
<dbReference type="Gene3D" id="2.40.30.170">
    <property type="match status" value="1"/>
</dbReference>
<comment type="subcellular location">
    <subcellularLocation>
        <location evidence="1">Membrane</location>
        <topology evidence="1">Single-pass membrane protein</topology>
    </subcellularLocation>
</comment>
<gene>
    <name evidence="9" type="ORF">DSM106972_081530</name>
</gene>
<evidence type="ECO:0000256" key="4">
    <source>
        <dbReference type="ARBA" id="ARBA00022989"/>
    </source>
</evidence>